<dbReference type="PANTHER" id="PTHR46663:SF2">
    <property type="entry name" value="GGDEF DOMAIN-CONTAINING PROTEIN"/>
    <property type="match status" value="1"/>
</dbReference>
<dbReference type="RefSeq" id="WP_203323921.1">
    <property type="nucleotide sequence ID" value="NZ_CP069213.1"/>
</dbReference>
<dbReference type="CDD" id="cd01949">
    <property type="entry name" value="GGDEF"/>
    <property type="match status" value="1"/>
</dbReference>
<dbReference type="SUPFAM" id="SSF55073">
    <property type="entry name" value="Nucleotide cyclase"/>
    <property type="match status" value="1"/>
</dbReference>
<reference evidence="4 5" key="1">
    <citation type="journal article" date="2012" name="Antonie Van Leeuwenhoek">
        <title>Shewanella litorisediminis sp. nov., a gammaproteobacterium isolated from a tidal flat sediment.</title>
        <authorList>
            <person name="Lee M.H."/>
            <person name="Yoon J.H."/>
        </authorList>
    </citation>
    <scope>NUCLEOTIDE SEQUENCE [LARGE SCALE GENOMIC DNA]</scope>
    <source>
        <strain evidence="4 5">SMK1-12</strain>
    </source>
</reference>
<accession>A0ABX7FYQ9</accession>
<organism evidence="4 5">
    <name type="scientific">Shewanella litorisediminis</name>
    <dbReference type="NCBI Taxonomy" id="1173586"/>
    <lineage>
        <taxon>Bacteria</taxon>
        <taxon>Pseudomonadati</taxon>
        <taxon>Pseudomonadota</taxon>
        <taxon>Gammaproteobacteria</taxon>
        <taxon>Alteromonadales</taxon>
        <taxon>Shewanellaceae</taxon>
        <taxon>Shewanella</taxon>
    </lineage>
</organism>
<dbReference type="NCBIfam" id="TIGR00254">
    <property type="entry name" value="GGDEF"/>
    <property type="match status" value="1"/>
</dbReference>
<dbReference type="PROSITE" id="PS50885">
    <property type="entry name" value="HAMP"/>
    <property type="match status" value="1"/>
</dbReference>
<evidence type="ECO:0000259" key="2">
    <source>
        <dbReference type="PROSITE" id="PS50885"/>
    </source>
</evidence>
<dbReference type="Gene3D" id="3.30.70.270">
    <property type="match status" value="1"/>
</dbReference>
<dbReference type="InterPro" id="IPR052163">
    <property type="entry name" value="DGC-Regulatory_Protein"/>
</dbReference>
<protein>
    <submittedName>
        <fullName evidence="4">Diguanylate cyclase</fullName>
    </submittedName>
</protein>
<dbReference type="Gene3D" id="6.10.340.10">
    <property type="match status" value="1"/>
</dbReference>
<name>A0ABX7FYQ9_9GAMM</name>
<dbReference type="InterPro" id="IPR000160">
    <property type="entry name" value="GGDEF_dom"/>
</dbReference>
<gene>
    <name evidence="4" type="ORF">JQC75_09675</name>
</gene>
<dbReference type="CDD" id="cd06225">
    <property type="entry name" value="HAMP"/>
    <property type="match status" value="1"/>
</dbReference>
<dbReference type="EMBL" id="CP069213">
    <property type="protein sequence ID" value="QRH00182.1"/>
    <property type="molecule type" value="Genomic_DNA"/>
</dbReference>
<keyword evidence="1" id="KW-1133">Transmembrane helix</keyword>
<feature type="transmembrane region" description="Helical" evidence="1">
    <location>
        <begin position="158"/>
        <end position="179"/>
    </location>
</feature>
<evidence type="ECO:0000313" key="4">
    <source>
        <dbReference type="EMBL" id="QRH00182.1"/>
    </source>
</evidence>
<feature type="domain" description="GGDEF" evidence="3">
    <location>
        <begin position="292"/>
        <end position="425"/>
    </location>
</feature>
<keyword evidence="1" id="KW-0812">Transmembrane</keyword>
<keyword evidence="1" id="KW-0472">Membrane</keyword>
<dbReference type="InterPro" id="IPR043128">
    <property type="entry name" value="Rev_trsase/Diguanyl_cyclase"/>
</dbReference>
<dbReference type="InterPro" id="IPR029787">
    <property type="entry name" value="Nucleotide_cyclase"/>
</dbReference>
<proteinExistence type="predicted"/>
<sequence>MTLSKRLKLSVVISGLLLFLLMGVLLYLVGMDVRGYRHSYSYQQAQVTLSRLSGELWQLNRYEDLQALDKARELTQLLDEQIGFLEKDTQYNPLLTHIKKTNQNLKVLMQLYPSNPGENIETRAMLNARFNTLQLTMQDEMGEIRHRLVEEQFYSKQYLLLLIAVMLFLSMSAVILFNLNTMSVFKRGMLSLESGIKDLAKGNLETRVCEDSGSEFTELSKHFNWMKQELQQITVSRDKLQDEVNKRTEVLQLQKDKLKYEAEHDSLTRVYSRYAFNRLLEQSLKRLARTNGTGALLFIDIDKFKPINDNYGHSIGDHVLVTVAQRISHTLRESDMVARIGGDEFIVWLEPIEHALQLEVVIKKLLDKLHLDINFENVHLLIDVSIGAACYPQDGTTIEALINVADRNMYACKRGDRDTRSARLGSENLADKGSL</sequence>
<evidence type="ECO:0000256" key="1">
    <source>
        <dbReference type="SAM" id="Phobius"/>
    </source>
</evidence>
<dbReference type="SMART" id="SM00304">
    <property type="entry name" value="HAMP"/>
    <property type="match status" value="1"/>
</dbReference>
<evidence type="ECO:0000259" key="3">
    <source>
        <dbReference type="PROSITE" id="PS50887"/>
    </source>
</evidence>
<dbReference type="InterPro" id="IPR003660">
    <property type="entry name" value="HAMP_dom"/>
</dbReference>
<feature type="domain" description="HAMP" evidence="2">
    <location>
        <begin position="183"/>
        <end position="235"/>
    </location>
</feature>
<dbReference type="Proteomes" id="UP000596252">
    <property type="component" value="Chromosome"/>
</dbReference>
<dbReference type="Pfam" id="PF00990">
    <property type="entry name" value="GGDEF"/>
    <property type="match status" value="1"/>
</dbReference>
<evidence type="ECO:0000313" key="5">
    <source>
        <dbReference type="Proteomes" id="UP000596252"/>
    </source>
</evidence>
<feature type="transmembrane region" description="Helical" evidence="1">
    <location>
        <begin position="7"/>
        <end position="29"/>
    </location>
</feature>
<keyword evidence="5" id="KW-1185">Reference proteome</keyword>
<dbReference type="PROSITE" id="PS50887">
    <property type="entry name" value="GGDEF"/>
    <property type="match status" value="1"/>
</dbReference>
<dbReference type="SUPFAM" id="SSF158472">
    <property type="entry name" value="HAMP domain-like"/>
    <property type="match status" value="1"/>
</dbReference>
<dbReference type="SMART" id="SM00267">
    <property type="entry name" value="GGDEF"/>
    <property type="match status" value="1"/>
</dbReference>
<dbReference type="Pfam" id="PF00672">
    <property type="entry name" value="HAMP"/>
    <property type="match status" value="1"/>
</dbReference>
<dbReference type="PANTHER" id="PTHR46663">
    <property type="entry name" value="DIGUANYLATE CYCLASE DGCT-RELATED"/>
    <property type="match status" value="1"/>
</dbReference>